<protein>
    <recommendedName>
        <fullName evidence="3">Tetratricopeptide repeat protein</fullName>
    </recommendedName>
</protein>
<evidence type="ECO:0000313" key="2">
    <source>
        <dbReference type="Proteomes" id="UP000031599"/>
    </source>
</evidence>
<proteinExistence type="predicted"/>
<dbReference type="Proteomes" id="UP000031599">
    <property type="component" value="Unassembled WGS sequence"/>
</dbReference>
<comment type="caution">
    <text evidence="1">The sequence shown here is derived from an EMBL/GenBank/DDBJ whole genome shotgun (WGS) entry which is preliminary data.</text>
</comment>
<dbReference type="RefSeq" id="WP_052550694.1">
    <property type="nucleotide sequence ID" value="NZ_JMCC02000045.1"/>
</dbReference>
<organism evidence="1 2">
    <name type="scientific">Enhygromyxa salina</name>
    <dbReference type="NCBI Taxonomy" id="215803"/>
    <lineage>
        <taxon>Bacteria</taxon>
        <taxon>Pseudomonadati</taxon>
        <taxon>Myxococcota</taxon>
        <taxon>Polyangia</taxon>
        <taxon>Nannocystales</taxon>
        <taxon>Nannocystaceae</taxon>
        <taxon>Enhygromyxa</taxon>
    </lineage>
</organism>
<gene>
    <name evidence="1" type="ORF">DB30_05128</name>
</gene>
<reference evidence="1 2" key="1">
    <citation type="submission" date="2014-12" db="EMBL/GenBank/DDBJ databases">
        <title>Genome assembly of Enhygromyxa salina DSM 15201.</title>
        <authorList>
            <person name="Sharma G."/>
            <person name="Subramanian S."/>
        </authorList>
    </citation>
    <scope>NUCLEOTIDE SEQUENCE [LARGE SCALE GENOMIC DNA]</scope>
    <source>
        <strain evidence="1 2">DSM 15201</strain>
    </source>
</reference>
<accession>A0A0C2D7C9</accession>
<sequence length="184" mass="19602">MKDPLAEDHGLASPTLAQVYLAQGHVEHARTTCKQVLEHDATNGYALALLERLRPVETATLSVRFCASSATGVDLGAGQLEFDWSVPDSLLELPGMPDNTRLDVVFAIAALRDASRGVGPALRYSSVRCLDPSGTHRLDAPLGPASAAVMLVLSPGPRRPKTLLSGHTRRPPARVLAVAEPLSW</sequence>
<dbReference type="AlphaFoldDB" id="A0A0C2D7C9"/>
<evidence type="ECO:0008006" key="3">
    <source>
        <dbReference type="Google" id="ProtNLM"/>
    </source>
</evidence>
<evidence type="ECO:0000313" key="1">
    <source>
        <dbReference type="EMBL" id="KIG15937.1"/>
    </source>
</evidence>
<dbReference type="EMBL" id="JMCC02000045">
    <property type="protein sequence ID" value="KIG15937.1"/>
    <property type="molecule type" value="Genomic_DNA"/>
</dbReference>
<name>A0A0C2D7C9_9BACT</name>